<dbReference type="Gene3D" id="1.10.10.10">
    <property type="entry name" value="Winged helix-like DNA-binding domain superfamily/Winged helix DNA-binding domain"/>
    <property type="match status" value="1"/>
</dbReference>
<evidence type="ECO:0000256" key="3">
    <source>
        <dbReference type="ARBA" id="ARBA00023082"/>
    </source>
</evidence>
<dbReference type="InterPro" id="IPR013324">
    <property type="entry name" value="RNA_pol_sigma_r3/r4-like"/>
</dbReference>
<reference evidence="7 8" key="1">
    <citation type="submission" date="2015-05" db="EMBL/GenBank/DDBJ databases">
        <title>Comparison of genome.</title>
        <authorList>
            <person name="Zheng Z."/>
            <person name="Sun M."/>
        </authorList>
    </citation>
    <scope>NUCLEOTIDE SEQUENCE [LARGE SCALE GENOMIC DNA]</scope>
    <source>
        <strain evidence="7 8">G25-74</strain>
    </source>
</reference>
<dbReference type="Gene3D" id="1.10.1740.10">
    <property type="match status" value="1"/>
</dbReference>
<dbReference type="STRING" id="217031.ABB05_05290"/>
<dbReference type="InterPro" id="IPR007627">
    <property type="entry name" value="RNA_pol_sigma70_r2"/>
</dbReference>
<dbReference type="GO" id="GO:0006352">
    <property type="term" value="P:DNA-templated transcription initiation"/>
    <property type="evidence" value="ECO:0007669"/>
    <property type="project" value="InterPro"/>
</dbReference>
<dbReference type="OrthoDB" id="9794508at2"/>
<organism evidence="7 8">
    <name type="scientific">Lederbergia galactosidilytica</name>
    <dbReference type="NCBI Taxonomy" id="217031"/>
    <lineage>
        <taxon>Bacteria</taxon>
        <taxon>Bacillati</taxon>
        <taxon>Bacillota</taxon>
        <taxon>Bacilli</taxon>
        <taxon>Bacillales</taxon>
        <taxon>Bacillaceae</taxon>
        <taxon>Lederbergia</taxon>
    </lineage>
</organism>
<dbReference type="NCBIfam" id="TIGR02937">
    <property type="entry name" value="sigma70-ECF"/>
    <property type="match status" value="1"/>
</dbReference>
<dbReference type="InterPro" id="IPR039425">
    <property type="entry name" value="RNA_pol_sigma-70-like"/>
</dbReference>
<dbReference type="PANTHER" id="PTHR43133">
    <property type="entry name" value="RNA POLYMERASE ECF-TYPE SIGMA FACTO"/>
    <property type="match status" value="1"/>
</dbReference>
<dbReference type="AlphaFoldDB" id="A0A178A2J2"/>
<proteinExistence type="inferred from homology"/>
<dbReference type="Pfam" id="PF04542">
    <property type="entry name" value="Sigma70_r2"/>
    <property type="match status" value="1"/>
</dbReference>
<feature type="domain" description="RNA polymerase sigma-70 region 2" evidence="5">
    <location>
        <begin position="23"/>
        <end position="89"/>
    </location>
</feature>
<gene>
    <name evidence="7" type="ORF">ABB05_05290</name>
</gene>
<dbReference type="Pfam" id="PF08281">
    <property type="entry name" value="Sigma70_r4_2"/>
    <property type="match status" value="1"/>
</dbReference>
<evidence type="ECO:0000259" key="6">
    <source>
        <dbReference type="Pfam" id="PF08281"/>
    </source>
</evidence>
<evidence type="ECO:0000256" key="1">
    <source>
        <dbReference type="ARBA" id="ARBA00010641"/>
    </source>
</evidence>
<dbReference type="InterPro" id="IPR036388">
    <property type="entry name" value="WH-like_DNA-bd_sf"/>
</dbReference>
<evidence type="ECO:0000313" key="7">
    <source>
        <dbReference type="EMBL" id="OAK74039.1"/>
    </source>
</evidence>
<evidence type="ECO:0000256" key="2">
    <source>
        <dbReference type="ARBA" id="ARBA00023015"/>
    </source>
</evidence>
<dbReference type="GO" id="GO:0016987">
    <property type="term" value="F:sigma factor activity"/>
    <property type="evidence" value="ECO:0007669"/>
    <property type="project" value="UniProtKB-KW"/>
</dbReference>
<evidence type="ECO:0000256" key="4">
    <source>
        <dbReference type="ARBA" id="ARBA00023163"/>
    </source>
</evidence>
<dbReference type="EMBL" id="LDJR01000028">
    <property type="protein sequence ID" value="OAK74039.1"/>
    <property type="molecule type" value="Genomic_DNA"/>
</dbReference>
<accession>A0A178A2J2</accession>
<dbReference type="InterPro" id="IPR014284">
    <property type="entry name" value="RNA_pol_sigma-70_dom"/>
</dbReference>
<dbReference type="PATRIC" id="fig|217031.6.peg.1142"/>
<dbReference type="PANTHER" id="PTHR43133:SF60">
    <property type="entry name" value="RNA POLYMERASE SIGMA FACTOR SIGV"/>
    <property type="match status" value="1"/>
</dbReference>
<sequence>MKQEQRWIKRIKRSGHHESANQLISKYYQEIYGFVYKQTLDADLSLDLTQEIFISVLQSIHRFDGQRASFRTWLYRVATNRIVDYYRSKNYKYRQLAESLDDQDVKDQNDFILSLEYKEDVERITMLVNQLETVSQEIIRLKLFGEYTLQEIAKIVQAPLSTVKTKYYKALKEIKKEMEEDCDV</sequence>
<dbReference type="Proteomes" id="UP000077881">
    <property type="component" value="Unassembled WGS sequence"/>
</dbReference>
<protein>
    <submittedName>
        <fullName evidence="7">RNA polymerase sigma-70 factor</fullName>
    </submittedName>
</protein>
<dbReference type="InterPro" id="IPR013249">
    <property type="entry name" value="RNA_pol_sigma70_r4_t2"/>
</dbReference>
<dbReference type="SUPFAM" id="SSF88659">
    <property type="entry name" value="Sigma3 and sigma4 domains of RNA polymerase sigma factors"/>
    <property type="match status" value="1"/>
</dbReference>
<name>A0A178A2J2_9BACI</name>
<comment type="caution">
    <text evidence="7">The sequence shown here is derived from an EMBL/GenBank/DDBJ whole genome shotgun (WGS) entry which is preliminary data.</text>
</comment>
<keyword evidence="8" id="KW-1185">Reference proteome</keyword>
<evidence type="ECO:0000313" key="8">
    <source>
        <dbReference type="Proteomes" id="UP000077881"/>
    </source>
</evidence>
<keyword evidence="2" id="KW-0805">Transcription regulation</keyword>
<feature type="domain" description="RNA polymerase sigma factor 70 region 4 type 2" evidence="6">
    <location>
        <begin position="122"/>
        <end position="173"/>
    </location>
</feature>
<dbReference type="SUPFAM" id="SSF88946">
    <property type="entry name" value="Sigma2 domain of RNA polymerase sigma factors"/>
    <property type="match status" value="1"/>
</dbReference>
<dbReference type="InterPro" id="IPR013325">
    <property type="entry name" value="RNA_pol_sigma_r2"/>
</dbReference>
<keyword evidence="4" id="KW-0804">Transcription</keyword>
<comment type="similarity">
    <text evidence="1">Belongs to the sigma-70 factor family. ECF subfamily.</text>
</comment>
<dbReference type="GO" id="GO:0003677">
    <property type="term" value="F:DNA binding"/>
    <property type="evidence" value="ECO:0007669"/>
    <property type="project" value="InterPro"/>
</dbReference>
<keyword evidence="3" id="KW-0731">Sigma factor</keyword>
<evidence type="ECO:0000259" key="5">
    <source>
        <dbReference type="Pfam" id="PF04542"/>
    </source>
</evidence>